<comment type="catalytic activity">
    <reaction evidence="1">
        <text>Thiol-dependent hydrolysis of ester, thioester, amide, peptide and isopeptide bonds formed by the C-terminal Gly of ubiquitin (a 76-residue protein attached to proteins as an intracellular targeting signal).</text>
        <dbReference type="EC" id="3.4.19.12"/>
    </reaction>
</comment>
<keyword evidence="11" id="KW-1185">Reference proteome</keyword>
<dbReference type="InterPro" id="IPR022099">
    <property type="entry name" value="DUF3638"/>
</dbReference>
<evidence type="ECO:0000313" key="11">
    <source>
        <dbReference type="Proteomes" id="UP000267821"/>
    </source>
</evidence>
<dbReference type="InParanoid" id="A0A3N4L6Z2"/>
<feature type="domain" description="DUF3638" evidence="7">
    <location>
        <begin position="2047"/>
        <end position="2267"/>
    </location>
</feature>
<evidence type="ECO:0000256" key="1">
    <source>
        <dbReference type="ARBA" id="ARBA00000707"/>
    </source>
</evidence>
<accession>A0A3N4L6Z2</accession>
<proteinExistence type="predicted"/>
<evidence type="ECO:0000256" key="2">
    <source>
        <dbReference type="ARBA" id="ARBA00012759"/>
    </source>
</evidence>
<evidence type="ECO:0000256" key="4">
    <source>
        <dbReference type="ARBA" id="ARBA00022786"/>
    </source>
</evidence>
<gene>
    <name evidence="10" type="ORF">L211DRAFT_901795</name>
</gene>
<organism evidence="10 11">
    <name type="scientific">Terfezia boudieri ATCC MYA-4762</name>
    <dbReference type="NCBI Taxonomy" id="1051890"/>
    <lineage>
        <taxon>Eukaryota</taxon>
        <taxon>Fungi</taxon>
        <taxon>Dikarya</taxon>
        <taxon>Ascomycota</taxon>
        <taxon>Pezizomycotina</taxon>
        <taxon>Pezizomycetes</taxon>
        <taxon>Pezizales</taxon>
        <taxon>Pezizaceae</taxon>
        <taxon>Terfezia</taxon>
    </lineage>
</organism>
<dbReference type="PANTHER" id="PTHR13367">
    <property type="entry name" value="UBIQUITIN THIOESTERASE"/>
    <property type="match status" value="1"/>
</dbReference>
<evidence type="ECO:0000259" key="9">
    <source>
        <dbReference type="Pfam" id="PF20255"/>
    </source>
</evidence>
<dbReference type="EC" id="3.4.19.12" evidence="2"/>
<keyword evidence="3" id="KW-0645">Protease</keyword>
<evidence type="ECO:0000256" key="3">
    <source>
        <dbReference type="ARBA" id="ARBA00022670"/>
    </source>
</evidence>
<feature type="non-terminal residue" evidence="10">
    <location>
        <position position="1"/>
    </location>
</feature>
<dbReference type="STRING" id="1051890.A0A3N4L6Z2"/>
<reference evidence="10 11" key="1">
    <citation type="journal article" date="2018" name="Nat. Ecol. Evol.">
        <title>Pezizomycetes genomes reveal the molecular basis of ectomycorrhizal truffle lifestyle.</title>
        <authorList>
            <person name="Murat C."/>
            <person name="Payen T."/>
            <person name="Noel B."/>
            <person name="Kuo A."/>
            <person name="Morin E."/>
            <person name="Chen J."/>
            <person name="Kohler A."/>
            <person name="Krizsan K."/>
            <person name="Balestrini R."/>
            <person name="Da Silva C."/>
            <person name="Montanini B."/>
            <person name="Hainaut M."/>
            <person name="Levati E."/>
            <person name="Barry K.W."/>
            <person name="Belfiori B."/>
            <person name="Cichocki N."/>
            <person name="Clum A."/>
            <person name="Dockter R.B."/>
            <person name="Fauchery L."/>
            <person name="Guy J."/>
            <person name="Iotti M."/>
            <person name="Le Tacon F."/>
            <person name="Lindquist E.A."/>
            <person name="Lipzen A."/>
            <person name="Malagnac F."/>
            <person name="Mello A."/>
            <person name="Molinier V."/>
            <person name="Miyauchi S."/>
            <person name="Poulain J."/>
            <person name="Riccioni C."/>
            <person name="Rubini A."/>
            <person name="Sitrit Y."/>
            <person name="Splivallo R."/>
            <person name="Traeger S."/>
            <person name="Wang M."/>
            <person name="Zifcakova L."/>
            <person name="Wipf D."/>
            <person name="Zambonelli A."/>
            <person name="Paolocci F."/>
            <person name="Nowrousian M."/>
            <person name="Ottonello S."/>
            <person name="Baldrian P."/>
            <person name="Spatafora J.W."/>
            <person name="Henrissat B."/>
            <person name="Nagy L.G."/>
            <person name="Aury J.M."/>
            <person name="Wincker P."/>
            <person name="Grigoriev I.V."/>
            <person name="Bonfante P."/>
            <person name="Martin F.M."/>
        </authorList>
    </citation>
    <scope>NUCLEOTIDE SEQUENCE [LARGE SCALE GENOMIC DNA]</scope>
    <source>
        <strain evidence="10 11">ATCC MYA-4762</strain>
    </source>
</reference>
<feature type="domain" description="DUF3645" evidence="8">
    <location>
        <begin position="2390"/>
        <end position="2422"/>
    </location>
</feature>
<keyword evidence="6" id="KW-0788">Thiol protease</keyword>
<dbReference type="EMBL" id="ML121619">
    <property type="protein sequence ID" value="RPB18623.1"/>
    <property type="molecule type" value="Genomic_DNA"/>
</dbReference>
<feature type="domain" description="DUF6606" evidence="9">
    <location>
        <begin position="4"/>
        <end position="281"/>
    </location>
</feature>
<name>A0A3N4L6Z2_9PEZI</name>
<evidence type="ECO:0000259" key="7">
    <source>
        <dbReference type="Pfam" id="PF12340"/>
    </source>
</evidence>
<dbReference type="Pfam" id="PF12359">
    <property type="entry name" value="DUF3645"/>
    <property type="match status" value="1"/>
</dbReference>
<evidence type="ECO:0000256" key="5">
    <source>
        <dbReference type="ARBA" id="ARBA00022801"/>
    </source>
</evidence>
<protein>
    <recommendedName>
        <fullName evidence="2">ubiquitinyl hydrolase 1</fullName>
        <ecNumber evidence="2">3.4.19.12</ecNumber>
    </recommendedName>
</protein>
<dbReference type="GO" id="GO:0006508">
    <property type="term" value="P:proteolysis"/>
    <property type="evidence" value="ECO:0007669"/>
    <property type="project" value="UniProtKB-KW"/>
</dbReference>
<dbReference type="InterPro" id="IPR022105">
    <property type="entry name" value="DUF3645"/>
</dbReference>
<evidence type="ECO:0000313" key="10">
    <source>
        <dbReference type="EMBL" id="RPB18623.1"/>
    </source>
</evidence>
<keyword evidence="4" id="KW-0833">Ubl conjugation pathway</keyword>
<dbReference type="PANTHER" id="PTHR13367:SF34">
    <property type="match status" value="1"/>
</dbReference>
<dbReference type="GO" id="GO:0004843">
    <property type="term" value="F:cysteine-type deubiquitinase activity"/>
    <property type="evidence" value="ECO:0007669"/>
    <property type="project" value="UniProtKB-EC"/>
</dbReference>
<evidence type="ECO:0000256" key="6">
    <source>
        <dbReference type="ARBA" id="ARBA00022807"/>
    </source>
</evidence>
<dbReference type="OrthoDB" id="3182339at2759"/>
<dbReference type="Pfam" id="PF20255">
    <property type="entry name" value="DUF6606"/>
    <property type="match status" value="1"/>
</dbReference>
<sequence>LQYIINHVFLPVKLPQNAEVTTLMEDDILVTLVTELSREFMDKYVPEGTARAKKFRCAVHALEKMGRLHDAYADVLSKGVLKDILWEMCDGDTLPLYLRAQNAGVIITLAGEEAIFETFEVSPSVNQVVENVRLRMCFPGPAVSIPSSTFQNNGFKDALSSLFAEMHTELITHRSLPKMVIGGVTQTATRETVWPIYITEFFTGMLRGIGKPYESKRFYKRVADEVLMSESENAKFPWRRSPLWLVMRVTLQRILLESGNSRETEHQDYKLLVLHIMARILGTAAGGRLRGAAGDLGTFVSSEILHGMNAKVSRRAAKLSSMELPPGLLAEVESIVKQSARVLDERWSRARASYRRQISWPPEPSIDLGTDTNLTMPTASGYILDVLKYHQNPPGLALSESTLSVQSRLDIEKCAERGVDINQHLQTYLKSCKDVSALRIALLDVETWVCKYLSEYVGRYISNVEACRKLYAFTRSYADFSRPLYKHSPRNLSLMVLTCMELWVAMDQIATSTCPLLLDYEPPMESMFLSHLLLPTQSLMRRCHILEVYLNHRKSKATAGPAPVAVDEIQVDGNINTFAVRYFDTSSNHKQLHDSIIEEATAAREAKRAQYTEARAKYHLLRLQIANMSCECGFTGIIGKRVKVVTCERCKLTMEADTMRITVHEWPLPSTDNACKTAVFELDVPVDFSAWRDMTYWLMTHILYDPEKNVAQYNTSANVKCALENYTGLQHHYRRSNEQEITWASDIESFMTSYRSTMLMRSAISVEDILLPTALRYRAHFLRKSWWAHSQLSTAISEYNANIRARCTFQLPHTFKALQHPLETTEHTPNQCIANQHSCPWQEMSLTEFEAFTTLRLGFRLQWWNILRELRAGTLDLNQIEVYWLFAQAIWQAGPPNADSGLEEEIITRESHLDILLEEFGIWFINALDDVFTSVTAQNWLKRVIVRTIILLSSRIITLTSSSTVRTMAASLLRRCRSVTLNWLRTIQETIQSTDHETNITTLHAWQVQALEVAAVCRSTFNVDLQHFQLVFSGESDLADLMECAIGVQNYELPDLYSLPSSLRFLLEEDQRIAHSLEQCLETTVTEHPRWFDAGIHRVWREYEGDDNGWKKEQAYAGWIWALTMDGRKLCFNLLSAELLVGYNLFGRLPKAFVNHDTYTRIFGNVGTMHIFFPSIYLLMKALVQRILAAVVLTMRKGELIIRTTSSTAEHELIPHTKLNKDFPLTFITPFAHFLNLTSHELEFRPLGANSWMESKDNWVISIAHTVPWRSQGRCKSPRGVAGGRLVDFHSRTSLSLQKLLEPFECKEYIEILASDDEMELTVHLPRYKLTFQCQVNEMTKLTSRSFPEKVMDVEMMVDHDLGTLCGLRNMLIMRDTTAPSTAGHNVQRTVLIPYGAVSAEFDRNLHHTAVKITPEVKEAKIDYHLYNVDSNLGRLVSNGNLQSHFYKIYLHALTSYCLPDPLTGLTGTEEALDDLRSAMSWSFAKLSTEELGLLQLIAKIAPQRTYYAEHLKGINPSDPSRLKIERIVWSSGLPSYAQHGLFGIVVRDILAHWQRTRILYPDIVNSEGENGTQSPAEVDDNCKDLLRRAAVRQAVYLPHAYGGDLTSTSHDANYIPRYFINSNHERRVCHIATLVKDWSTHLGTTRDLAKVLCGWGTLVYTLLGFATMPTFKGLDPPRKMTNFGVYRLEDGMQPSSAALESILNGHKVPFDSSTESRLPQLNSEGAIQYQERLQGEYEANLKQDIAAAVTYFSNQWVCKTVQIPFSPPWRLINTNDQLLQTLNQKFTQWYSNKEYLDHIHNVQIVLNTYRLLPGRLPEEYSFEPGSVTECSHTPYVSIGIHTLLSKVDPSDLDSGIMEHNLRISRGPIQSQPGAEAASEALHKILISFNPAEDSGSFGKRYIQDLSKSFKALQTHEPAPPVYRIPRKEQLQENERQCAQEVEAILREFRAALAPTEGTTDNLLQVAGLWPRLTIRTLLRQLSQAVQNSDEDRLGPSTFYIAWRMLLITFGELITKHLKATRLSYHARTGNAIEFSREVANKGGIGWSAEGYPEWLLFEIENNLLIRPVQAQIAEEMLTPRTGKNSVMQLNMGEGKSSVIIPIVAAALSDRTRLVRVIVLKSQCNQMFHLLGQKLGCLLNRRIYYIPFSRDVSLTDTTIGTIMQLYKECMGNGGILLAQPDHLLSFRLIGIERLSRGSAAVHKQLIESQKWLDTYSRDILDESDEILDVKYQVIYTLGKQQLPDLHAERWTIIQEIFDLIRKHVYDLKHEHPEELELLDRSDAPGSFPFTRLLQPAAGKKLLAGLADDVINNGALKALPTSYYNPEHRRKAFEFVTKQKVSEHDAEQLRHHYGQQTDIPLPLLLMRGLLTHGIIIYVLQNKRYRVDYGLHPRRTMLAVPYRAKDSPAPRAEFGHPDVAIALTCLAYYYHGLSEAQLQQCFQNLHRLANSTQIYKGWISKYTAQIPQDIHDIGGINTQDPEQWNQRTFPKLRYNKGVVDFYLATIVFPRICKEFPNKLTTTGWNLAEEKGYPTTGFSGTNDNRYLLPLPIEQVDLPGHLHTNAKVLRYLLQPENNHYQLAAGQDNERVTIHELIDLLVAFDPPVQVLLDVGAQVLEMHNLQVAEAWLDQSSECWEAAVFFNEDDELIALSRDGKVEPLMLSAYANNMDHCLVYLDEAHTRGTDLKFRSNSRAAVTLGPQLTKDRLVQACMRMRKLGHGQSIIFVAPPEIHAKIFKVCRNNTDAVPATFPTADVIKWVINETCVQTQRCIPSWATQGLIHQRHQSAWTTYMAGRISDADFTSAWLEKEARTLEELYGVKAEGNSLNLLITAALSEPNLEDRYSQLNAIRDKCVEFGVINMGEREDSVAEEQEKEVEQEIQVELPPRAEPLAHRICPQLSRYIANGRLDPDVSQSFLPVMQSLSRVSFYQLVEHAPWCSDLYVTADFMNTVNLDSVPASKEDDFLRRVTWVVSNTTLPILLIISPYEAHHYLPEIRRSTAVRLHIYSAKMQSNSFCFKDLSYAIPPVPSGWTFNGKAHVMTQLDIFSGQLYFSSYESYERTCKFLGIFYSRGAALGNEVPAAVQTDGWLPGSWAVQNCDEYVRRQLNNGHMKPFVRSPIEFIRRLAELRRKGDGLEGTHVGMLVHAMPISHEDI</sequence>
<dbReference type="InterPro" id="IPR027417">
    <property type="entry name" value="P-loop_NTPase"/>
</dbReference>
<dbReference type="InterPro" id="IPR051346">
    <property type="entry name" value="OTU_Deubiquitinase"/>
</dbReference>
<dbReference type="Proteomes" id="UP000267821">
    <property type="component" value="Unassembled WGS sequence"/>
</dbReference>
<keyword evidence="5" id="KW-0378">Hydrolase</keyword>
<dbReference type="Pfam" id="PF12340">
    <property type="entry name" value="DUF3638"/>
    <property type="match status" value="1"/>
</dbReference>
<dbReference type="SUPFAM" id="SSF52540">
    <property type="entry name" value="P-loop containing nucleoside triphosphate hydrolases"/>
    <property type="match status" value="1"/>
</dbReference>
<evidence type="ECO:0000259" key="8">
    <source>
        <dbReference type="Pfam" id="PF12359"/>
    </source>
</evidence>
<dbReference type="InterPro" id="IPR046541">
    <property type="entry name" value="DUF6606"/>
</dbReference>